<dbReference type="PANTHER" id="PTHR23024:SF467">
    <property type="entry name" value="CARBOXYLESTERASE 12-RELATED"/>
    <property type="match status" value="1"/>
</dbReference>
<dbReference type="EMBL" id="VAHF01000004">
    <property type="protein sequence ID" value="TXG64350.1"/>
    <property type="molecule type" value="Genomic_DNA"/>
</dbReference>
<keyword evidence="5" id="KW-1185">Reference proteome</keyword>
<dbReference type="Proteomes" id="UP000323000">
    <property type="component" value="Chromosome 4"/>
</dbReference>
<dbReference type="GO" id="GO:0016787">
    <property type="term" value="F:hydrolase activity"/>
    <property type="evidence" value="ECO:0007669"/>
    <property type="project" value="InterPro"/>
</dbReference>
<dbReference type="PANTHER" id="PTHR23024">
    <property type="entry name" value="ARYLACETAMIDE DEACETYLASE"/>
    <property type="match status" value="1"/>
</dbReference>
<reference evidence="5" key="1">
    <citation type="journal article" date="2019" name="Gigascience">
        <title>De novo genome assembly of the endangered Acer yangbiense, a plant species with extremely small populations endemic to Yunnan Province, China.</title>
        <authorList>
            <person name="Yang J."/>
            <person name="Wariss H.M."/>
            <person name="Tao L."/>
            <person name="Zhang R."/>
            <person name="Yun Q."/>
            <person name="Hollingsworth P."/>
            <person name="Dao Z."/>
            <person name="Luo G."/>
            <person name="Guo H."/>
            <person name="Ma Y."/>
            <person name="Sun W."/>
        </authorList>
    </citation>
    <scope>NUCLEOTIDE SEQUENCE [LARGE SCALE GENOMIC DNA]</scope>
    <source>
        <strain evidence="5">cv. Malutang</strain>
    </source>
</reference>
<feature type="domain" description="Alpha/beta hydrolase fold-3" evidence="3">
    <location>
        <begin position="76"/>
        <end position="295"/>
    </location>
</feature>
<comment type="caution">
    <text evidence="4">The sequence shown here is derived from an EMBL/GenBank/DDBJ whole genome shotgun (WGS) entry which is preliminary data.</text>
</comment>
<feature type="active site" evidence="2">
    <location>
        <position position="164"/>
    </location>
</feature>
<dbReference type="AlphaFoldDB" id="A0A5C7I4Z6"/>
<evidence type="ECO:0000313" key="4">
    <source>
        <dbReference type="EMBL" id="TXG64350.1"/>
    </source>
</evidence>
<dbReference type="Gene3D" id="3.40.50.1820">
    <property type="entry name" value="alpha/beta hydrolase"/>
    <property type="match status" value="1"/>
</dbReference>
<proteinExistence type="inferred from homology"/>
<dbReference type="InterPro" id="IPR029058">
    <property type="entry name" value="AB_hydrolase_fold"/>
</dbReference>
<evidence type="ECO:0000256" key="1">
    <source>
        <dbReference type="ARBA" id="ARBA00010515"/>
    </source>
</evidence>
<dbReference type="PROSITE" id="PS01174">
    <property type="entry name" value="LIPASE_GDXG_SER"/>
    <property type="match status" value="1"/>
</dbReference>
<accession>A0A5C7I4Z6</accession>
<comment type="similarity">
    <text evidence="1">Belongs to the 'GDXG' lipolytic enzyme family.</text>
</comment>
<evidence type="ECO:0000313" key="5">
    <source>
        <dbReference type="Proteomes" id="UP000323000"/>
    </source>
</evidence>
<dbReference type="SUPFAM" id="SSF53474">
    <property type="entry name" value="alpha/beta-Hydrolases"/>
    <property type="match status" value="1"/>
</dbReference>
<dbReference type="InterPro" id="IPR013094">
    <property type="entry name" value="AB_hydrolase_3"/>
</dbReference>
<dbReference type="OrthoDB" id="408631at2759"/>
<dbReference type="InterPro" id="IPR033140">
    <property type="entry name" value="Lipase_GDXG_put_SER_AS"/>
</dbReference>
<organism evidence="4 5">
    <name type="scientific">Acer yangbiense</name>
    <dbReference type="NCBI Taxonomy" id="1000413"/>
    <lineage>
        <taxon>Eukaryota</taxon>
        <taxon>Viridiplantae</taxon>
        <taxon>Streptophyta</taxon>
        <taxon>Embryophyta</taxon>
        <taxon>Tracheophyta</taxon>
        <taxon>Spermatophyta</taxon>
        <taxon>Magnoliopsida</taxon>
        <taxon>eudicotyledons</taxon>
        <taxon>Gunneridae</taxon>
        <taxon>Pentapetalae</taxon>
        <taxon>rosids</taxon>
        <taxon>malvids</taxon>
        <taxon>Sapindales</taxon>
        <taxon>Sapindaceae</taxon>
        <taxon>Hippocastanoideae</taxon>
        <taxon>Acereae</taxon>
        <taxon>Acer</taxon>
    </lineage>
</organism>
<evidence type="ECO:0000256" key="2">
    <source>
        <dbReference type="PROSITE-ProRule" id="PRU10038"/>
    </source>
</evidence>
<dbReference type="InterPro" id="IPR050466">
    <property type="entry name" value="Carboxylest/Gibb_receptor"/>
</dbReference>
<evidence type="ECO:0000259" key="3">
    <source>
        <dbReference type="Pfam" id="PF07859"/>
    </source>
</evidence>
<name>A0A5C7I4Z6_9ROSI</name>
<gene>
    <name evidence="4" type="ORF">EZV62_011344</name>
</gene>
<dbReference type="Pfam" id="PF07859">
    <property type="entry name" value="Abhydrolase_3"/>
    <property type="match status" value="1"/>
</dbReference>
<protein>
    <recommendedName>
        <fullName evidence="3">Alpha/beta hydrolase fold-3 domain-containing protein</fullName>
    </recommendedName>
</protein>
<sequence length="319" mass="36056">MDSTNVTELVLDLPPMLRFYKDGRVERLMGTEIVPPSFDPKTNVESKDIVYSPEHNLSVRIYLPKNTQQNQKLPLVVYFHGGGFVIETAFSPTYHNFVNTLASEANIIAVSVDYRRAPEHYVPAAYHDSWTALKWVASHFNGKGPEDWLNRHADFERVFLSGDSAGANIAHRMAIKHGHEEKLEMLNVKGMILCHPYFWGSEIATGETDDLSKRAMIGGLWQIACPNSSGVDDPRINPGEDPNLGRLGCARVQVFVSDMDLLRVRGWYYAQKVRESGWSGDLEVIDFKGEEHVFHLFKPTCEKAVAMFKRIVSFINLEG</sequence>